<dbReference type="EC" id="2.7.10.2" evidence="2"/>
<dbReference type="Gene3D" id="3.40.50.300">
    <property type="entry name" value="P-loop containing nucleotide triphosphate hydrolases"/>
    <property type="match status" value="1"/>
</dbReference>
<accession>A0ABT2P315</accession>
<comment type="catalytic activity">
    <reaction evidence="8">
        <text>L-tyrosyl-[protein] + ATP = O-phospho-L-tyrosyl-[protein] + ADP + H(+)</text>
        <dbReference type="Rhea" id="RHEA:10596"/>
        <dbReference type="Rhea" id="RHEA-COMP:10136"/>
        <dbReference type="Rhea" id="RHEA-COMP:20101"/>
        <dbReference type="ChEBI" id="CHEBI:15378"/>
        <dbReference type="ChEBI" id="CHEBI:30616"/>
        <dbReference type="ChEBI" id="CHEBI:46858"/>
        <dbReference type="ChEBI" id="CHEBI:61978"/>
        <dbReference type="ChEBI" id="CHEBI:456216"/>
        <dbReference type="EC" id="2.7.10.2"/>
    </reaction>
</comment>
<evidence type="ECO:0000256" key="3">
    <source>
        <dbReference type="ARBA" id="ARBA00022679"/>
    </source>
</evidence>
<gene>
    <name evidence="10" type="ORF">N4T56_11900</name>
</gene>
<dbReference type="PANTHER" id="PTHR32309">
    <property type="entry name" value="TYROSINE-PROTEIN KINASE"/>
    <property type="match status" value="1"/>
</dbReference>
<evidence type="ECO:0000259" key="9">
    <source>
        <dbReference type="Pfam" id="PF13614"/>
    </source>
</evidence>
<evidence type="ECO:0000256" key="7">
    <source>
        <dbReference type="ARBA" id="ARBA00023137"/>
    </source>
</evidence>
<dbReference type="InterPro" id="IPR005702">
    <property type="entry name" value="Wzc-like_C"/>
</dbReference>
<dbReference type="PANTHER" id="PTHR32309:SF13">
    <property type="entry name" value="FERRIC ENTEROBACTIN TRANSPORT PROTEIN FEPE"/>
    <property type="match status" value="1"/>
</dbReference>
<name>A0ABT2P315_9GAMM</name>
<keyword evidence="11" id="KW-1185">Reference proteome</keyword>
<dbReference type="SUPFAM" id="SSF52540">
    <property type="entry name" value="P-loop containing nucleoside triphosphate hydrolases"/>
    <property type="match status" value="1"/>
</dbReference>
<protein>
    <recommendedName>
        <fullName evidence="2">non-specific protein-tyrosine kinase</fullName>
        <ecNumber evidence="2">2.7.10.2</ecNumber>
    </recommendedName>
</protein>
<keyword evidence="5" id="KW-0418">Kinase</keyword>
<dbReference type="NCBIfam" id="TIGR01007">
    <property type="entry name" value="eps_fam"/>
    <property type="match status" value="1"/>
</dbReference>
<proteinExistence type="inferred from homology"/>
<dbReference type="Proteomes" id="UP001431192">
    <property type="component" value="Unassembled WGS sequence"/>
</dbReference>
<keyword evidence="6" id="KW-0067">ATP-binding</keyword>
<keyword evidence="4" id="KW-0547">Nucleotide-binding</keyword>
<comment type="similarity">
    <text evidence="1">Belongs to the CpsD/CapB family.</text>
</comment>
<evidence type="ECO:0000256" key="8">
    <source>
        <dbReference type="ARBA" id="ARBA00051245"/>
    </source>
</evidence>
<dbReference type="Pfam" id="PF13614">
    <property type="entry name" value="AAA_31"/>
    <property type="match status" value="1"/>
</dbReference>
<dbReference type="EMBL" id="JAODOQ010000001">
    <property type="protein sequence ID" value="MCT8987042.1"/>
    <property type="molecule type" value="Genomic_DNA"/>
</dbReference>
<dbReference type="InterPro" id="IPR050445">
    <property type="entry name" value="Bact_polysacc_biosynth/exp"/>
</dbReference>
<comment type="caution">
    <text evidence="10">The sequence shown here is derived from an EMBL/GenBank/DDBJ whole genome shotgun (WGS) entry which is preliminary data.</text>
</comment>
<evidence type="ECO:0000256" key="2">
    <source>
        <dbReference type="ARBA" id="ARBA00011903"/>
    </source>
</evidence>
<organism evidence="10 11">
    <name type="scientific">Shewanella phaeophyticola</name>
    <dbReference type="NCBI Taxonomy" id="2978345"/>
    <lineage>
        <taxon>Bacteria</taxon>
        <taxon>Pseudomonadati</taxon>
        <taxon>Pseudomonadota</taxon>
        <taxon>Gammaproteobacteria</taxon>
        <taxon>Alteromonadales</taxon>
        <taxon>Shewanellaceae</taxon>
        <taxon>Shewanella</taxon>
    </lineage>
</organism>
<dbReference type="InterPro" id="IPR027417">
    <property type="entry name" value="P-loop_NTPase"/>
</dbReference>
<dbReference type="GO" id="GO:0004715">
    <property type="term" value="F:non-membrane spanning protein tyrosine kinase activity"/>
    <property type="evidence" value="ECO:0007669"/>
    <property type="project" value="UniProtKB-EC"/>
</dbReference>
<sequence>MILAFIASLGFAMVLVLILDALNDTIKTSDDVEQLLSQRSLGYIPKAKKGTNYDDINFAFYDAKLPLHAEAVRTIRTSMSLMAMGSELSTIEVTSSNPNEGKTTTTMNLAFAYATMEKVLIIDADLRKSSLGMRFGLPTYQPGLANVLSGTDSVQNCIVKEVKPNVDIMPAGAVPLNPQELLASSQFAELLTELKKHYTKIIIDTPPVHAVSDALIITSLCDATVLVVKAAHTRSESIKLTLAKLNQARSKVFGVVLNQFNTKEAQRYQGDYGYYQAYGAEYAIKDPAASNTASTKT</sequence>
<evidence type="ECO:0000256" key="1">
    <source>
        <dbReference type="ARBA" id="ARBA00007316"/>
    </source>
</evidence>
<reference evidence="10" key="1">
    <citation type="submission" date="2022-09" db="EMBL/GenBank/DDBJ databases">
        <title>Shewanella sp. KJ10-1 sp.nov, isolated from marine algae.</title>
        <authorList>
            <person name="Butt M."/>
            <person name="Lee J.K."/>
            <person name="Kim J.M."/>
            <person name="Choi D.G."/>
        </authorList>
    </citation>
    <scope>NUCLEOTIDE SEQUENCE</scope>
    <source>
        <strain evidence="10">KJ10-1</strain>
    </source>
</reference>
<evidence type="ECO:0000256" key="5">
    <source>
        <dbReference type="ARBA" id="ARBA00022777"/>
    </source>
</evidence>
<dbReference type="RefSeq" id="WP_261733372.1">
    <property type="nucleotide sequence ID" value="NZ_JAODOQ010000001.1"/>
</dbReference>
<feature type="domain" description="AAA" evidence="9">
    <location>
        <begin position="101"/>
        <end position="233"/>
    </location>
</feature>
<evidence type="ECO:0000313" key="10">
    <source>
        <dbReference type="EMBL" id="MCT8987042.1"/>
    </source>
</evidence>
<dbReference type="InterPro" id="IPR025669">
    <property type="entry name" value="AAA_dom"/>
</dbReference>
<keyword evidence="7" id="KW-0829">Tyrosine-protein kinase</keyword>
<evidence type="ECO:0000256" key="4">
    <source>
        <dbReference type="ARBA" id="ARBA00022741"/>
    </source>
</evidence>
<evidence type="ECO:0000256" key="6">
    <source>
        <dbReference type="ARBA" id="ARBA00022840"/>
    </source>
</evidence>
<keyword evidence="3 10" id="KW-0808">Transferase</keyword>
<dbReference type="CDD" id="cd05387">
    <property type="entry name" value="BY-kinase"/>
    <property type="match status" value="1"/>
</dbReference>
<evidence type="ECO:0000313" key="11">
    <source>
        <dbReference type="Proteomes" id="UP001431192"/>
    </source>
</evidence>